<evidence type="ECO:0000256" key="8">
    <source>
        <dbReference type="SAM" id="MobiDB-lite"/>
    </source>
</evidence>
<organism evidence="10 11">
    <name type="scientific">Trichomonascus ciferrii</name>
    <dbReference type="NCBI Taxonomy" id="44093"/>
    <lineage>
        <taxon>Eukaryota</taxon>
        <taxon>Fungi</taxon>
        <taxon>Dikarya</taxon>
        <taxon>Ascomycota</taxon>
        <taxon>Saccharomycotina</taxon>
        <taxon>Dipodascomycetes</taxon>
        <taxon>Dipodascales</taxon>
        <taxon>Trichomonascaceae</taxon>
        <taxon>Trichomonascus</taxon>
        <taxon>Trichomonascus ciferrii complex</taxon>
    </lineage>
</organism>
<dbReference type="OrthoDB" id="4085169at2759"/>
<keyword evidence="4 9" id="KW-0812">Transmembrane</keyword>
<evidence type="ECO:0000256" key="3">
    <source>
        <dbReference type="ARBA" id="ARBA00018310"/>
    </source>
</evidence>
<dbReference type="GO" id="GO:0031965">
    <property type="term" value="C:nuclear membrane"/>
    <property type="evidence" value="ECO:0007669"/>
    <property type="project" value="UniProtKB-SubCell"/>
</dbReference>
<comment type="function">
    <text evidence="7">Member of a perinuclear network that controls recombination at multiple loci to maintain genome stability. Required for rDNA repeat stability.</text>
</comment>
<comment type="similarity">
    <text evidence="2">Belongs to the NUR1 family.</text>
</comment>
<feature type="compositionally biased region" description="Polar residues" evidence="8">
    <location>
        <begin position="206"/>
        <end position="215"/>
    </location>
</feature>
<dbReference type="GO" id="GO:0007096">
    <property type="term" value="P:regulation of exit from mitosis"/>
    <property type="evidence" value="ECO:0007669"/>
    <property type="project" value="TreeGrafter"/>
</dbReference>
<evidence type="ECO:0000313" key="10">
    <source>
        <dbReference type="EMBL" id="KAA8916558.1"/>
    </source>
</evidence>
<comment type="caution">
    <text evidence="10">The sequence shown here is derived from an EMBL/GenBank/DDBJ whole genome shotgun (WGS) entry which is preliminary data.</text>
</comment>
<sequence>MGRSVDNEPETPSARKIRYQDPRPEDDEHRRSNSPFRRIVDNWSSRPKDQGEELWELNVWDPPRFNLYLGATFSPLHAFYILYAPLGLFQIVMLSALSGWLLGLTYMFETMVKDKAIIHSEVLGEYGKKVVKPITAVAKRDAAVGTDGSFDFYSPTPHGTFSPRDVRESRSRVSMTPTPASPWMSPIKPQVPFNSSTPLAGKSLRQRASMNSLSTRFHPAGYTSSSSSPRRSEPHLSAPHRPTSSHGRPF</sequence>
<name>A0A642V9P7_9ASCO</name>
<keyword evidence="11" id="KW-1185">Reference proteome</keyword>
<keyword evidence="6 9" id="KW-0472">Membrane</keyword>
<evidence type="ECO:0000256" key="9">
    <source>
        <dbReference type="SAM" id="Phobius"/>
    </source>
</evidence>
<dbReference type="GO" id="GO:0043007">
    <property type="term" value="P:maintenance of rDNA"/>
    <property type="evidence" value="ECO:0007669"/>
    <property type="project" value="TreeGrafter"/>
</dbReference>
<comment type="subcellular location">
    <subcellularLocation>
        <location evidence="1">Nucleus membrane</location>
        <topology evidence="1">Multi-pass membrane protein</topology>
    </subcellularLocation>
</comment>
<proteinExistence type="inferred from homology"/>
<dbReference type="Proteomes" id="UP000761534">
    <property type="component" value="Unassembled WGS sequence"/>
</dbReference>
<dbReference type="EMBL" id="SWFS01000094">
    <property type="protein sequence ID" value="KAA8916558.1"/>
    <property type="molecule type" value="Genomic_DNA"/>
</dbReference>
<reference evidence="10" key="1">
    <citation type="journal article" date="2019" name="G3 (Bethesda)">
        <title>Genome Assemblies of Two Rare Opportunistic Yeast Pathogens: Diutina rugosa (syn. Candida rugosa) and Trichomonascus ciferrii (syn. Candida ciferrii).</title>
        <authorList>
            <person name="Mixao V."/>
            <person name="Saus E."/>
            <person name="Hansen A.P."/>
            <person name="Lass-Florl C."/>
            <person name="Gabaldon T."/>
        </authorList>
    </citation>
    <scope>NUCLEOTIDE SEQUENCE</scope>
    <source>
        <strain evidence="10">CBS 4856</strain>
    </source>
</reference>
<feature type="compositionally biased region" description="Basic and acidic residues" evidence="8">
    <location>
        <begin position="18"/>
        <end position="31"/>
    </location>
</feature>
<gene>
    <name evidence="10" type="ORF">TRICI_001284</name>
</gene>
<evidence type="ECO:0000256" key="1">
    <source>
        <dbReference type="ARBA" id="ARBA00004232"/>
    </source>
</evidence>
<evidence type="ECO:0000313" key="11">
    <source>
        <dbReference type="Proteomes" id="UP000761534"/>
    </source>
</evidence>
<dbReference type="Pfam" id="PF10332">
    <property type="entry name" value="DUF2418"/>
    <property type="match status" value="1"/>
</dbReference>
<dbReference type="AlphaFoldDB" id="A0A642V9P7"/>
<evidence type="ECO:0000256" key="2">
    <source>
        <dbReference type="ARBA" id="ARBA00007900"/>
    </source>
</evidence>
<feature type="transmembrane region" description="Helical" evidence="9">
    <location>
        <begin position="89"/>
        <end position="108"/>
    </location>
</feature>
<dbReference type="PANTHER" id="PTHR28293:SF1">
    <property type="entry name" value="NUCLEAR RIM PROTEIN 1"/>
    <property type="match status" value="1"/>
</dbReference>
<evidence type="ECO:0000256" key="5">
    <source>
        <dbReference type="ARBA" id="ARBA00022989"/>
    </source>
</evidence>
<dbReference type="VEuPathDB" id="FungiDB:TRICI_001284"/>
<evidence type="ECO:0000256" key="4">
    <source>
        <dbReference type="ARBA" id="ARBA00022692"/>
    </source>
</evidence>
<protein>
    <recommendedName>
        <fullName evidence="3">Nuclear rim protein 1</fullName>
    </recommendedName>
</protein>
<feature type="region of interest" description="Disordered" evidence="8">
    <location>
        <begin position="161"/>
        <end position="250"/>
    </location>
</feature>
<dbReference type="InterPro" id="IPR018819">
    <property type="entry name" value="Nur1/Mug154"/>
</dbReference>
<evidence type="ECO:0000256" key="7">
    <source>
        <dbReference type="ARBA" id="ARBA00024979"/>
    </source>
</evidence>
<keyword evidence="5 9" id="KW-1133">Transmembrane helix</keyword>
<dbReference type="PANTHER" id="PTHR28293">
    <property type="entry name" value="NUCLEAR RIM PROTEIN 1"/>
    <property type="match status" value="1"/>
</dbReference>
<accession>A0A642V9P7</accession>
<feature type="region of interest" description="Disordered" evidence="8">
    <location>
        <begin position="1"/>
        <end position="34"/>
    </location>
</feature>
<evidence type="ECO:0000256" key="6">
    <source>
        <dbReference type="ARBA" id="ARBA00023136"/>
    </source>
</evidence>